<proteinExistence type="predicted"/>
<feature type="region of interest" description="Disordered" evidence="1">
    <location>
        <begin position="272"/>
        <end position="366"/>
    </location>
</feature>
<dbReference type="AlphaFoldDB" id="A0A369K754"/>
<keyword evidence="3" id="KW-1185">Reference proteome</keyword>
<feature type="region of interest" description="Disordered" evidence="1">
    <location>
        <begin position="1"/>
        <end position="20"/>
    </location>
</feature>
<accession>A0A369K754</accession>
<evidence type="ECO:0000313" key="2">
    <source>
        <dbReference type="EMBL" id="RDB27663.1"/>
    </source>
</evidence>
<name>A0A369K754_HYPMA</name>
<evidence type="ECO:0000256" key="1">
    <source>
        <dbReference type="SAM" id="MobiDB-lite"/>
    </source>
</evidence>
<comment type="caution">
    <text evidence="2">The sequence shown here is derived from an EMBL/GenBank/DDBJ whole genome shotgun (WGS) entry which is preliminary data.</text>
</comment>
<dbReference type="InParanoid" id="A0A369K754"/>
<evidence type="ECO:0000313" key="3">
    <source>
        <dbReference type="Proteomes" id="UP000076154"/>
    </source>
</evidence>
<organism evidence="2 3">
    <name type="scientific">Hypsizygus marmoreus</name>
    <name type="common">White beech mushroom</name>
    <name type="synonym">Agaricus marmoreus</name>
    <dbReference type="NCBI Taxonomy" id="39966"/>
    <lineage>
        <taxon>Eukaryota</taxon>
        <taxon>Fungi</taxon>
        <taxon>Dikarya</taxon>
        <taxon>Basidiomycota</taxon>
        <taxon>Agaricomycotina</taxon>
        <taxon>Agaricomycetes</taxon>
        <taxon>Agaricomycetidae</taxon>
        <taxon>Agaricales</taxon>
        <taxon>Tricholomatineae</taxon>
        <taxon>Lyophyllaceae</taxon>
        <taxon>Hypsizygus</taxon>
    </lineage>
</organism>
<dbReference type="Proteomes" id="UP000076154">
    <property type="component" value="Unassembled WGS sequence"/>
</dbReference>
<dbReference type="OrthoDB" id="76293at2759"/>
<evidence type="ECO:0008006" key="4">
    <source>
        <dbReference type="Google" id="ProtNLM"/>
    </source>
</evidence>
<protein>
    <recommendedName>
        <fullName evidence="4">F-box domain-containing protein</fullName>
    </recommendedName>
</protein>
<feature type="compositionally biased region" description="Acidic residues" evidence="1">
    <location>
        <begin position="348"/>
        <end position="358"/>
    </location>
</feature>
<dbReference type="EMBL" id="LUEZ02000014">
    <property type="protein sequence ID" value="RDB27663.1"/>
    <property type="molecule type" value="Genomic_DNA"/>
</dbReference>
<feature type="compositionally biased region" description="Acidic residues" evidence="1">
    <location>
        <begin position="307"/>
        <end position="316"/>
    </location>
</feature>
<reference evidence="2" key="1">
    <citation type="submission" date="2018-04" db="EMBL/GenBank/DDBJ databases">
        <title>Whole genome sequencing of Hypsizygus marmoreus.</title>
        <authorList>
            <person name="Choi I.-G."/>
            <person name="Min B."/>
            <person name="Kim J.-G."/>
            <person name="Kim S."/>
            <person name="Oh Y.-L."/>
            <person name="Kong W.-S."/>
            <person name="Park H."/>
            <person name="Jeong J."/>
            <person name="Song E.-S."/>
        </authorList>
    </citation>
    <scope>NUCLEOTIDE SEQUENCE [LARGE SCALE GENOMIC DNA]</scope>
    <source>
        <strain evidence="2">51987-8</strain>
    </source>
</reference>
<gene>
    <name evidence="2" type="ORF">Hypma_003213</name>
</gene>
<sequence length="483" mass="52315">MTTTTIGLLSAPETSETVTTSPYHPEGFAHALLIDLSACEDLPGGVRDPITLSDAEKLAAYKLFLERLRTIVKEDGQKHAPIDMVSFMKTNTTEGPSDHTYRALDGLKPRHAEFHCGVLEECEMRQIDKLKTPWPLDSLLVSGMIDEGFDGEYFPPKACQSLKSLTLDYCCGIKYCPPGGAAALRYLSIIENDAPGMFTSICAKNPGLKTRLQTLVIHDTSAATAYSSRAFKEVLKRCTSLVSLEFVLGPVPGGRRLRGGASEDRFAAAMARRGGVPPPAGLMGGQLYSREGAPINEGNDGDAGMWDGDEDEDSDEGAGGSNAHQGHAMGGNAPYPGYQASPWHGTEFPDEPSDDSEDGPFGTEDVLSANEFDDEAVSEPEALYLDLVQYLPASLEELRFRGPTDVLDDLPEWREAVSNPSWLPNLKTFAFRLDVTHQGLRNSYAKEASAEAFSATEPEVQKFLDVLSASRPSVKIVEFPAVS</sequence>